<evidence type="ECO:0000256" key="1">
    <source>
        <dbReference type="ARBA" id="ARBA00023002"/>
    </source>
</evidence>
<reference evidence="4 5" key="1">
    <citation type="submission" date="2018-12" db="EMBL/GenBank/DDBJ databases">
        <authorList>
            <consortium name="Pathogen Informatics"/>
        </authorList>
    </citation>
    <scope>NUCLEOTIDE SEQUENCE [LARGE SCALE GENOMIC DNA]</scope>
    <source>
        <strain evidence="4 5">NCTC10437</strain>
    </source>
</reference>
<dbReference type="InterPro" id="IPR050766">
    <property type="entry name" value="Bact_Lucif_Oxidored"/>
</dbReference>
<evidence type="ECO:0000259" key="3">
    <source>
        <dbReference type="Pfam" id="PF00296"/>
    </source>
</evidence>
<dbReference type="SUPFAM" id="SSF51679">
    <property type="entry name" value="Bacterial luciferase-like"/>
    <property type="match status" value="1"/>
</dbReference>
<dbReference type="EMBL" id="LR134356">
    <property type="protein sequence ID" value="VEG52641.1"/>
    <property type="molecule type" value="Genomic_DNA"/>
</dbReference>
<dbReference type="OrthoDB" id="5241801at2"/>
<protein>
    <submittedName>
        <fullName evidence="4">Monooxygenase</fullName>
        <ecNumber evidence="4">1.14.13.107</ecNumber>
    </submittedName>
</protein>
<sequence length="424" mass="46251">MRFTYAQHFPYRHFGDDFEEHAAEAVVSTPYFDLVDPQSAHADLAAGFEELIHAARAGFDAVALTEHGQSAYDMSPNPDLGAAIMAHTFVSEGLECGIWVVGRSLGKTREPFRVAEELAWLDTLSEGRLMTGFPVGLPYDANINAGIPPIETRPRFDENLSFILKAWTAHEPFAWNGKFAQYGNVNVWPRPYQAPHPPVSITGTGNPNTSRFALQRDFGFNLTTTGGDPTAAPRIFGDFWRIADEVEADDNPFRANFVQQVLVADTDAEAERLYSQHAAYSMRRGIGTVGMERLLLPGGISPPGLRALLGGVNGGAAAGQSEPPTYGELVESGAIVAGSAATVRDRLEDMATRFRVGNMTVFLMIGSMPTELTKANIDLFTTEVIPPLRSLWSEYESGNRWWPARLGGRSTSQTNSEMAGAHLV</sequence>
<accession>A0A3S4VPW8</accession>
<dbReference type="InterPro" id="IPR011251">
    <property type="entry name" value="Luciferase-like_dom"/>
</dbReference>
<dbReference type="AlphaFoldDB" id="A0A3S4VPW8"/>
<dbReference type="STRING" id="1791.GCA_001049355_00513"/>
<keyword evidence="2 4" id="KW-0503">Monooxygenase</keyword>
<dbReference type="EC" id="1.14.13.107" evidence="4"/>
<dbReference type="PANTHER" id="PTHR30137:SF8">
    <property type="entry name" value="BLR5498 PROTEIN"/>
    <property type="match status" value="1"/>
</dbReference>
<organism evidence="4 5">
    <name type="scientific">Mycolicibacterium aurum</name>
    <name type="common">Mycobacterium aurum</name>
    <dbReference type="NCBI Taxonomy" id="1791"/>
    <lineage>
        <taxon>Bacteria</taxon>
        <taxon>Bacillati</taxon>
        <taxon>Actinomycetota</taxon>
        <taxon>Actinomycetes</taxon>
        <taxon>Mycobacteriales</taxon>
        <taxon>Mycobacteriaceae</taxon>
        <taxon>Mycolicibacterium</taxon>
    </lineage>
</organism>
<keyword evidence="5" id="KW-1185">Reference proteome</keyword>
<name>A0A3S4VPW8_MYCAU</name>
<gene>
    <name evidence="4" type="primary">limB_2</name>
    <name evidence="4" type="ORF">NCTC10437_01560</name>
</gene>
<dbReference type="GO" id="GO:0052601">
    <property type="term" value="F:limonene 1,2-monooxygenase [NAD(P)H) activity"/>
    <property type="evidence" value="ECO:0007669"/>
    <property type="project" value="UniProtKB-EC"/>
</dbReference>
<evidence type="ECO:0000313" key="4">
    <source>
        <dbReference type="EMBL" id="VEG52641.1"/>
    </source>
</evidence>
<proteinExistence type="predicted"/>
<dbReference type="KEGG" id="mauu:NCTC10437_01560"/>
<dbReference type="Pfam" id="PF00296">
    <property type="entry name" value="Bac_luciferase"/>
    <property type="match status" value="1"/>
</dbReference>
<dbReference type="Gene3D" id="3.20.20.30">
    <property type="entry name" value="Luciferase-like domain"/>
    <property type="match status" value="1"/>
</dbReference>
<feature type="domain" description="Luciferase-like" evidence="3">
    <location>
        <begin position="43"/>
        <end position="350"/>
    </location>
</feature>
<keyword evidence="1 4" id="KW-0560">Oxidoreductase</keyword>
<evidence type="ECO:0000256" key="2">
    <source>
        <dbReference type="ARBA" id="ARBA00023033"/>
    </source>
</evidence>
<dbReference type="RefSeq" id="WP_048630420.1">
    <property type="nucleotide sequence ID" value="NZ_CVQQ01000001.1"/>
</dbReference>
<dbReference type="InterPro" id="IPR036661">
    <property type="entry name" value="Luciferase-like_sf"/>
</dbReference>
<dbReference type="PANTHER" id="PTHR30137">
    <property type="entry name" value="LUCIFERASE-LIKE MONOOXYGENASE"/>
    <property type="match status" value="1"/>
</dbReference>
<dbReference type="GO" id="GO:0005829">
    <property type="term" value="C:cytosol"/>
    <property type="evidence" value="ECO:0007669"/>
    <property type="project" value="TreeGrafter"/>
</dbReference>
<dbReference type="Proteomes" id="UP000279306">
    <property type="component" value="Chromosome"/>
</dbReference>
<evidence type="ECO:0000313" key="5">
    <source>
        <dbReference type="Proteomes" id="UP000279306"/>
    </source>
</evidence>